<gene>
    <name evidence="1" type="ORF">PVK06_030897</name>
</gene>
<keyword evidence="2" id="KW-1185">Reference proteome</keyword>
<reference evidence="1 2" key="1">
    <citation type="submission" date="2023-03" db="EMBL/GenBank/DDBJ databases">
        <title>WGS of Gossypium arboreum.</title>
        <authorList>
            <person name="Yu D."/>
        </authorList>
    </citation>
    <scope>NUCLEOTIDE SEQUENCE [LARGE SCALE GENOMIC DNA]</scope>
    <source>
        <tissue evidence="1">Leaf</tissue>
    </source>
</reference>
<organism evidence="1 2">
    <name type="scientific">Gossypium arboreum</name>
    <name type="common">Tree cotton</name>
    <name type="synonym">Gossypium nanking</name>
    <dbReference type="NCBI Taxonomy" id="29729"/>
    <lineage>
        <taxon>Eukaryota</taxon>
        <taxon>Viridiplantae</taxon>
        <taxon>Streptophyta</taxon>
        <taxon>Embryophyta</taxon>
        <taxon>Tracheophyta</taxon>
        <taxon>Spermatophyta</taxon>
        <taxon>Magnoliopsida</taxon>
        <taxon>eudicotyledons</taxon>
        <taxon>Gunneridae</taxon>
        <taxon>Pentapetalae</taxon>
        <taxon>rosids</taxon>
        <taxon>malvids</taxon>
        <taxon>Malvales</taxon>
        <taxon>Malvaceae</taxon>
        <taxon>Malvoideae</taxon>
        <taxon>Gossypium</taxon>
    </lineage>
</organism>
<dbReference type="Proteomes" id="UP001358586">
    <property type="component" value="Chromosome 9"/>
</dbReference>
<name>A0ABR0NQ40_GOSAR</name>
<comment type="caution">
    <text evidence="1">The sequence shown here is derived from an EMBL/GenBank/DDBJ whole genome shotgun (WGS) entry which is preliminary data.</text>
</comment>
<sequence length="70" mass="7486">MNSAATVRPERVAQGDVDCHSSVGRDAVARQGQMLNSATNNGTDADYSTAVDDDVDAWYLSNVPEIWGTL</sequence>
<proteinExistence type="predicted"/>
<dbReference type="EMBL" id="JARKNE010000009">
    <property type="protein sequence ID" value="KAK5803254.1"/>
    <property type="molecule type" value="Genomic_DNA"/>
</dbReference>
<protein>
    <submittedName>
        <fullName evidence="1">Uncharacterized protein</fullName>
    </submittedName>
</protein>
<evidence type="ECO:0000313" key="1">
    <source>
        <dbReference type="EMBL" id="KAK5803254.1"/>
    </source>
</evidence>
<accession>A0ABR0NQ40</accession>
<evidence type="ECO:0000313" key="2">
    <source>
        <dbReference type="Proteomes" id="UP001358586"/>
    </source>
</evidence>